<name>A0ABS1M8E8_9NOCA</name>
<feature type="domain" description="DUF4189" evidence="2">
    <location>
        <begin position="39"/>
        <end position="122"/>
    </location>
</feature>
<proteinExistence type="predicted"/>
<feature type="signal peptide" evidence="1">
    <location>
        <begin position="1"/>
        <end position="27"/>
    </location>
</feature>
<evidence type="ECO:0000259" key="2">
    <source>
        <dbReference type="Pfam" id="PF13827"/>
    </source>
</evidence>
<organism evidence="3 4">
    <name type="scientific">Nocardia acididurans</name>
    <dbReference type="NCBI Taxonomy" id="2802282"/>
    <lineage>
        <taxon>Bacteria</taxon>
        <taxon>Bacillati</taxon>
        <taxon>Actinomycetota</taxon>
        <taxon>Actinomycetes</taxon>
        <taxon>Mycobacteriales</taxon>
        <taxon>Nocardiaceae</taxon>
        <taxon>Nocardia</taxon>
    </lineage>
</organism>
<gene>
    <name evidence="3" type="ORF">JK358_19080</name>
</gene>
<protein>
    <submittedName>
        <fullName evidence="3">DUF4189 domain-containing protein</fullName>
    </submittedName>
</protein>
<feature type="chain" id="PRO_5045598350" evidence="1">
    <location>
        <begin position="28"/>
        <end position="145"/>
    </location>
</feature>
<comment type="caution">
    <text evidence="3">The sequence shown here is derived from an EMBL/GenBank/DDBJ whole genome shotgun (WGS) entry which is preliminary data.</text>
</comment>
<sequence>MSLLHKAGVGFAVSSLAAIVGAGPAAADDGFVAAGGDLYGAIAVSRSTFHVAYAVDYTNSGGADSAAVDGCGGGDCYAIVNFANACGAVSQSSDGRFGAGWAGTRVEAEQAALDNIKNGGGKLDLGSSQGAGARVVMTACTSNAR</sequence>
<reference evidence="3 4" key="1">
    <citation type="submission" date="2021-01" db="EMBL/GenBank/DDBJ databases">
        <title>WGS of actinomycetes isolated from Thailand.</title>
        <authorList>
            <person name="Thawai C."/>
        </authorList>
    </citation>
    <scope>NUCLEOTIDE SEQUENCE [LARGE SCALE GENOMIC DNA]</scope>
    <source>
        <strain evidence="3 4">LPG 2</strain>
    </source>
</reference>
<dbReference type="Pfam" id="PF13827">
    <property type="entry name" value="DUF4189"/>
    <property type="match status" value="1"/>
</dbReference>
<evidence type="ECO:0000256" key="1">
    <source>
        <dbReference type="SAM" id="SignalP"/>
    </source>
</evidence>
<dbReference type="EMBL" id="JAERRJ010000007">
    <property type="protein sequence ID" value="MBL1076504.1"/>
    <property type="molecule type" value="Genomic_DNA"/>
</dbReference>
<dbReference type="InterPro" id="IPR025240">
    <property type="entry name" value="DUF4189"/>
</dbReference>
<evidence type="ECO:0000313" key="3">
    <source>
        <dbReference type="EMBL" id="MBL1076504.1"/>
    </source>
</evidence>
<dbReference type="Proteomes" id="UP000602198">
    <property type="component" value="Unassembled WGS sequence"/>
</dbReference>
<evidence type="ECO:0000313" key="4">
    <source>
        <dbReference type="Proteomes" id="UP000602198"/>
    </source>
</evidence>
<dbReference type="RefSeq" id="WP_201949088.1">
    <property type="nucleotide sequence ID" value="NZ_JAERRJ010000007.1"/>
</dbReference>
<keyword evidence="1" id="KW-0732">Signal</keyword>
<accession>A0ABS1M8E8</accession>
<keyword evidence="4" id="KW-1185">Reference proteome</keyword>